<dbReference type="Pfam" id="PF20501">
    <property type="entry name" value="MbhE"/>
    <property type="match status" value="1"/>
</dbReference>
<feature type="transmembrane region" description="Helical" evidence="7">
    <location>
        <begin position="159"/>
        <end position="180"/>
    </location>
</feature>
<dbReference type="InterPro" id="IPR046806">
    <property type="entry name" value="MrpA_C/MbhE"/>
</dbReference>
<feature type="transmembrane region" description="Helical" evidence="7">
    <location>
        <begin position="130"/>
        <end position="147"/>
    </location>
</feature>
<protein>
    <submittedName>
        <fullName evidence="10">Cation:proton antiporter</fullName>
    </submittedName>
</protein>
<dbReference type="EMBL" id="DROD01000183">
    <property type="protein sequence ID" value="HHJ52058.1"/>
    <property type="molecule type" value="Genomic_DNA"/>
</dbReference>
<keyword evidence="5 7" id="KW-1133">Transmembrane helix</keyword>
<reference evidence="10" key="1">
    <citation type="journal article" date="2020" name="mSystems">
        <title>Genome- and Community-Level Interaction Insights into Carbon Utilization and Element Cycling Functions of Hydrothermarchaeota in Hydrothermal Sediment.</title>
        <authorList>
            <person name="Zhou Z."/>
            <person name="Liu Y."/>
            <person name="Xu W."/>
            <person name="Pan J."/>
            <person name="Luo Z.H."/>
            <person name="Li M."/>
        </authorList>
    </citation>
    <scope>NUCLEOTIDE SEQUENCE [LARGE SCALE GENOMIC DNA]</scope>
    <source>
        <strain evidence="10">HyVt-527</strain>
    </source>
</reference>
<dbReference type="PANTHER" id="PTHR33932">
    <property type="entry name" value="NA(+)/H(+) ANTIPORTER SUBUNIT B"/>
    <property type="match status" value="1"/>
</dbReference>
<dbReference type="NCBIfam" id="NF006248">
    <property type="entry name" value="PRK08386.1"/>
    <property type="match status" value="1"/>
</dbReference>
<dbReference type="Pfam" id="PF04039">
    <property type="entry name" value="MnhB"/>
    <property type="match status" value="1"/>
</dbReference>
<feature type="transmembrane region" description="Helical" evidence="7">
    <location>
        <begin position="106"/>
        <end position="124"/>
    </location>
</feature>
<comment type="similarity">
    <text evidence="2">Belongs to the CPA3 antiporters (TC 2.A.63) subunit B family.</text>
</comment>
<dbReference type="InterPro" id="IPR007182">
    <property type="entry name" value="MnhB"/>
</dbReference>
<proteinExistence type="inferred from homology"/>
<dbReference type="AlphaFoldDB" id="A0A7V5PN39"/>
<feature type="transmembrane region" description="Helical" evidence="7">
    <location>
        <begin position="65"/>
        <end position="85"/>
    </location>
</feature>
<evidence type="ECO:0000256" key="1">
    <source>
        <dbReference type="ARBA" id="ARBA00004651"/>
    </source>
</evidence>
<evidence type="ECO:0000256" key="4">
    <source>
        <dbReference type="ARBA" id="ARBA00022692"/>
    </source>
</evidence>
<feature type="domain" description="MrpA C-terminal/MbhE" evidence="9">
    <location>
        <begin position="33"/>
        <end position="90"/>
    </location>
</feature>
<dbReference type="PANTHER" id="PTHR33932:SF4">
    <property type="entry name" value="NA(+)_H(+) ANTIPORTER SUBUNIT B"/>
    <property type="match status" value="1"/>
</dbReference>
<evidence type="ECO:0000256" key="5">
    <source>
        <dbReference type="ARBA" id="ARBA00022989"/>
    </source>
</evidence>
<evidence type="ECO:0000313" key="10">
    <source>
        <dbReference type="EMBL" id="HHJ52058.1"/>
    </source>
</evidence>
<feature type="transmembrane region" description="Helical" evidence="7">
    <location>
        <begin position="186"/>
        <end position="208"/>
    </location>
</feature>
<organism evidence="10">
    <name type="scientific">Caldithrix abyssi</name>
    <dbReference type="NCBI Taxonomy" id="187145"/>
    <lineage>
        <taxon>Bacteria</taxon>
        <taxon>Pseudomonadati</taxon>
        <taxon>Calditrichota</taxon>
        <taxon>Calditrichia</taxon>
        <taxon>Calditrichales</taxon>
        <taxon>Calditrichaceae</taxon>
        <taxon>Caldithrix</taxon>
    </lineage>
</organism>
<evidence type="ECO:0000256" key="6">
    <source>
        <dbReference type="ARBA" id="ARBA00023136"/>
    </source>
</evidence>
<comment type="subcellular location">
    <subcellularLocation>
        <location evidence="1">Cell membrane</location>
        <topology evidence="1">Multi-pass membrane protein</topology>
    </subcellularLocation>
</comment>
<sequence>MRKALAIILLGIIGYYVLAVFFRIPFGADRILAGVAGKYLWEGVQKTGAVNIVTSIVVNYRGFDTLGEVTVLFLAATGMGALLYHRQPMQRARQNASLIVKTGARILFPLIILLGAYVFVHGHLTPGGGFQGGSIIASGFLLMFMSYRSYHVNHRILSVVESLAGTTFVVIGLLGLIYGYSFLQNVLPLGTANTLFSAGVIPLIYIAVGFKVGSELTAVLDTMLKTVK</sequence>
<evidence type="ECO:0000259" key="9">
    <source>
        <dbReference type="Pfam" id="PF20501"/>
    </source>
</evidence>
<evidence type="ECO:0000256" key="3">
    <source>
        <dbReference type="ARBA" id="ARBA00022475"/>
    </source>
</evidence>
<evidence type="ECO:0000256" key="2">
    <source>
        <dbReference type="ARBA" id="ARBA00009425"/>
    </source>
</evidence>
<comment type="caution">
    <text evidence="10">The sequence shown here is derived from an EMBL/GenBank/DDBJ whole genome shotgun (WGS) entry which is preliminary data.</text>
</comment>
<dbReference type="Proteomes" id="UP000886124">
    <property type="component" value="Unassembled WGS sequence"/>
</dbReference>
<evidence type="ECO:0000259" key="8">
    <source>
        <dbReference type="Pfam" id="PF04039"/>
    </source>
</evidence>
<dbReference type="GO" id="GO:0005886">
    <property type="term" value="C:plasma membrane"/>
    <property type="evidence" value="ECO:0007669"/>
    <property type="project" value="UniProtKB-SubCell"/>
</dbReference>
<gene>
    <name evidence="10" type="ORF">ENJ89_02580</name>
</gene>
<evidence type="ECO:0000256" key="7">
    <source>
        <dbReference type="SAM" id="Phobius"/>
    </source>
</evidence>
<feature type="domain" description="Na+/H+ antiporter MnhB subunit-related protein" evidence="8">
    <location>
        <begin position="99"/>
        <end position="217"/>
    </location>
</feature>
<name>A0A7V5PN39_CALAY</name>
<accession>A0A7V5PN39</accession>
<keyword evidence="6 7" id="KW-0472">Membrane</keyword>
<keyword evidence="4 7" id="KW-0812">Transmembrane</keyword>
<keyword evidence="3" id="KW-1003">Cell membrane</keyword>
<dbReference type="InterPro" id="IPR050622">
    <property type="entry name" value="CPA3_antiporter_subunitB"/>
</dbReference>